<reference evidence="2" key="2">
    <citation type="journal article" date="2018" name="Plant J.">
        <title>The Sorghum bicolor reference genome: improved assembly, gene annotations, a transcriptome atlas, and signatures of genome organization.</title>
        <authorList>
            <person name="McCormick R.F."/>
            <person name="Truong S.K."/>
            <person name="Sreedasyam A."/>
            <person name="Jenkins J."/>
            <person name="Shu S."/>
            <person name="Sims D."/>
            <person name="Kennedy M."/>
            <person name="Amirebrahimi M."/>
            <person name="Weers B.D."/>
            <person name="McKinley B."/>
            <person name="Mattison A."/>
            <person name="Morishige D.T."/>
            <person name="Grimwood J."/>
            <person name="Schmutz J."/>
            <person name="Mullet J.E."/>
        </authorList>
    </citation>
    <scope>NUCLEOTIDE SEQUENCE [LARGE SCALE GENOMIC DNA]</scope>
    <source>
        <strain evidence="2">cv. BTx623</strain>
    </source>
</reference>
<dbReference type="InterPro" id="IPR037360">
    <property type="entry name" value="COMMD9"/>
</dbReference>
<dbReference type="EMBL" id="CM000765">
    <property type="protein sequence ID" value="OQU82178.1"/>
    <property type="molecule type" value="Genomic_DNA"/>
</dbReference>
<dbReference type="InParanoid" id="A0A1Z5REK8"/>
<dbReference type="AlphaFoldDB" id="A0A1Z5REK8"/>
<gene>
    <name evidence="1" type="ORF">SORBI_3006G183701</name>
</gene>
<keyword evidence="2" id="KW-1185">Reference proteome</keyword>
<evidence type="ECO:0000313" key="1">
    <source>
        <dbReference type="EMBL" id="OQU82178.1"/>
    </source>
</evidence>
<evidence type="ECO:0000313" key="2">
    <source>
        <dbReference type="Proteomes" id="UP000000768"/>
    </source>
</evidence>
<dbReference type="PANTHER" id="PTHR15663:SF4">
    <property type="entry name" value="COMM DOMAIN-CONTAINING PROTEIN 9"/>
    <property type="match status" value="1"/>
</dbReference>
<dbReference type="Gramene" id="OQU82178">
    <property type="protein sequence ID" value="OQU82178"/>
    <property type="gene ID" value="SORBI_3006G183701"/>
</dbReference>
<dbReference type="PANTHER" id="PTHR15663">
    <property type="entry name" value="COMM DOMAIN-CONTAINING PROTEIN 9"/>
    <property type="match status" value="1"/>
</dbReference>
<dbReference type="Proteomes" id="UP000000768">
    <property type="component" value="Chromosome 6"/>
</dbReference>
<protein>
    <submittedName>
        <fullName evidence="1">Uncharacterized protein</fullName>
    </submittedName>
</protein>
<name>A0A1Z5REK8_SORBI</name>
<sequence length="170" mass="18574">MEWDTRSASAALCRTGLDAADRTVTRDALQLSPDVELDPVSTPCPPPFVFLPSCLRYPSSFFLPSCAIARVAGVAVAARCVNDNVAKDDIPKLFPEEVPPELQKLLTLLLQKFQPEWQHHAAKDQVRIYCVRAGFPGIGAHRTRGGLLVKFAWGKGKLSAQTAFVESLAE</sequence>
<proteinExistence type="predicted"/>
<organism evidence="1 2">
    <name type="scientific">Sorghum bicolor</name>
    <name type="common">Sorghum</name>
    <name type="synonym">Sorghum vulgare</name>
    <dbReference type="NCBI Taxonomy" id="4558"/>
    <lineage>
        <taxon>Eukaryota</taxon>
        <taxon>Viridiplantae</taxon>
        <taxon>Streptophyta</taxon>
        <taxon>Embryophyta</taxon>
        <taxon>Tracheophyta</taxon>
        <taxon>Spermatophyta</taxon>
        <taxon>Magnoliopsida</taxon>
        <taxon>Liliopsida</taxon>
        <taxon>Poales</taxon>
        <taxon>Poaceae</taxon>
        <taxon>PACMAD clade</taxon>
        <taxon>Panicoideae</taxon>
        <taxon>Andropogonodae</taxon>
        <taxon>Andropogoneae</taxon>
        <taxon>Sorghinae</taxon>
        <taxon>Sorghum</taxon>
    </lineage>
</organism>
<dbReference type="STRING" id="4558.A0A1Z5REK8"/>
<accession>A0A1Z5REK8</accession>
<reference evidence="1 2" key="1">
    <citation type="journal article" date="2009" name="Nature">
        <title>The Sorghum bicolor genome and the diversification of grasses.</title>
        <authorList>
            <person name="Paterson A.H."/>
            <person name="Bowers J.E."/>
            <person name="Bruggmann R."/>
            <person name="Dubchak I."/>
            <person name="Grimwood J."/>
            <person name="Gundlach H."/>
            <person name="Haberer G."/>
            <person name="Hellsten U."/>
            <person name="Mitros T."/>
            <person name="Poliakov A."/>
            <person name="Schmutz J."/>
            <person name="Spannagl M."/>
            <person name="Tang H."/>
            <person name="Wang X."/>
            <person name="Wicker T."/>
            <person name="Bharti A.K."/>
            <person name="Chapman J."/>
            <person name="Feltus F.A."/>
            <person name="Gowik U."/>
            <person name="Grigoriev I.V."/>
            <person name="Lyons E."/>
            <person name="Maher C.A."/>
            <person name="Martis M."/>
            <person name="Narechania A."/>
            <person name="Otillar R.P."/>
            <person name="Penning B.W."/>
            <person name="Salamov A.A."/>
            <person name="Wang Y."/>
            <person name="Zhang L."/>
            <person name="Carpita N.C."/>
            <person name="Freeling M."/>
            <person name="Gingle A.R."/>
            <person name="Hash C.T."/>
            <person name="Keller B."/>
            <person name="Klein P."/>
            <person name="Kresovich S."/>
            <person name="McCann M.C."/>
            <person name="Ming R."/>
            <person name="Peterson D.G."/>
            <person name="Mehboob-ur-Rahman"/>
            <person name="Ware D."/>
            <person name="Westhoff P."/>
            <person name="Mayer K.F."/>
            <person name="Messing J."/>
            <person name="Rokhsar D.S."/>
        </authorList>
    </citation>
    <scope>NUCLEOTIDE SEQUENCE [LARGE SCALE GENOMIC DNA]</scope>
    <source>
        <strain evidence="2">cv. BTx623</strain>
    </source>
</reference>